<evidence type="ECO:0000256" key="1">
    <source>
        <dbReference type="SAM" id="MobiDB-lite"/>
    </source>
</evidence>
<sequence length="127" mass="14110">MPRTREQLEQAAADAERWLDGLDPDDSTVHVDKVGDLREIGDALARVGAAERRVASAVLAARENGRSWTDIGRALGVSRQAAQKRYDRSARSVGTETPVPIRPPQLRRGAVPARATRRLQRERHGRR</sequence>
<evidence type="ECO:0000313" key="3">
    <source>
        <dbReference type="Proteomes" id="UP001501414"/>
    </source>
</evidence>
<reference evidence="2 3" key="1">
    <citation type="journal article" date="2019" name="Int. J. Syst. Evol. Microbiol.">
        <title>The Global Catalogue of Microorganisms (GCM) 10K type strain sequencing project: providing services to taxonomists for standard genome sequencing and annotation.</title>
        <authorList>
            <consortium name="The Broad Institute Genomics Platform"/>
            <consortium name="The Broad Institute Genome Sequencing Center for Infectious Disease"/>
            <person name="Wu L."/>
            <person name="Ma J."/>
        </authorList>
    </citation>
    <scope>NUCLEOTIDE SEQUENCE [LARGE SCALE GENOMIC DNA]</scope>
    <source>
        <strain evidence="2 3">JCM 11896</strain>
    </source>
</reference>
<dbReference type="Proteomes" id="UP001501414">
    <property type="component" value="Unassembled WGS sequence"/>
</dbReference>
<name>A0ABN1Y790_9PSEU</name>
<comment type="caution">
    <text evidence="2">The sequence shown here is derived from an EMBL/GenBank/DDBJ whole genome shotgun (WGS) entry which is preliminary data.</text>
</comment>
<keyword evidence="3" id="KW-1185">Reference proteome</keyword>
<dbReference type="EMBL" id="BAAAJK010000036">
    <property type="protein sequence ID" value="GAA1398093.1"/>
    <property type="molecule type" value="Genomic_DNA"/>
</dbReference>
<protein>
    <submittedName>
        <fullName evidence="2">Uncharacterized protein</fullName>
    </submittedName>
</protein>
<evidence type="ECO:0000313" key="2">
    <source>
        <dbReference type="EMBL" id="GAA1398093.1"/>
    </source>
</evidence>
<gene>
    <name evidence="2" type="ORF">GCM10009613_51840</name>
</gene>
<feature type="compositionally biased region" description="Basic residues" evidence="1">
    <location>
        <begin position="115"/>
        <end position="127"/>
    </location>
</feature>
<accession>A0ABN1Y790</accession>
<proteinExistence type="predicted"/>
<organism evidence="2 3">
    <name type="scientific">Pseudonocardia kongjuensis</name>
    <dbReference type="NCBI Taxonomy" id="102227"/>
    <lineage>
        <taxon>Bacteria</taxon>
        <taxon>Bacillati</taxon>
        <taxon>Actinomycetota</taxon>
        <taxon>Actinomycetes</taxon>
        <taxon>Pseudonocardiales</taxon>
        <taxon>Pseudonocardiaceae</taxon>
        <taxon>Pseudonocardia</taxon>
    </lineage>
</organism>
<dbReference type="RefSeq" id="WP_344027073.1">
    <property type="nucleotide sequence ID" value="NZ_BAAAJK010000036.1"/>
</dbReference>
<feature type="region of interest" description="Disordered" evidence="1">
    <location>
        <begin position="80"/>
        <end position="127"/>
    </location>
</feature>